<comment type="caution">
    <text evidence="2">The sequence shown here is derived from an EMBL/GenBank/DDBJ whole genome shotgun (WGS) entry which is preliminary data.</text>
</comment>
<keyword evidence="3" id="KW-1185">Reference proteome</keyword>
<organism evidence="2 3">
    <name type="scientific">Trichoderma breve</name>
    <dbReference type="NCBI Taxonomy" id="2034170"/>
    <lineage>
        <taxon>Eukaryota</taxon>
        <taxon>Fungi</taxon>
        <taxon>Dikarya</taxon>
        <taxon>Ascomycota</taxon>
        <taxon>Pezizomycotina</taxon>
        <taxon>Sordariomycetes</taxon>
        <taxon>Hypocreomycetidae</taxon>
        <taxon>Hypocreales</taxon>
        <taxon>Hypocreaceae</taxon>
        <taxon>Trichoderma</taxon>
    </lineage>
</organism>
<reference evidence="2" key="1">
    <citation type="submission" date="2022-09" db="EMBL/GenBank/DDBJ databases">
        <title>Chromosome-level assembly of Trichoderma breve T069, a fungus used in development of biopesticide product.</title>
        <authorList>
            <person name="Lin R."/>
            <person name="Liu T."/>
        </authorList>
    </citation>
    <scope>NUCLEOTIDE SEQUENCE</scope>
    <source>
        <strain evidence="2">T069</strain>
    </source>
</reference>
<dbReference type="PANTHER" id="PTHR42760">
    <property type="entry name" value="SHORT-CHAIN DEHYDROGENASES/REDUCTASES FAMILY MEMBER"/>
    <property type="match status" value="1"/>
</dbReference>
<dbReference type="InterPro" id="IPR036291">
    <property type="entry name" value="NAD(P)-bd_dom_sf"/>
</dbReference>
<dbReference type="Proteomes" id="UP001140511">
    <property type="component" value="Unassembled WGS sequence"/>
</dbReference>
<dbReference type="CDD" id="cd05233">
    <property type="entry name" value="SDR_c"/>
    <property type="match status" value="1"/>
</dbReference>
<accession>A0A9W9BC10</accession>
<sequence>MSLGLKIFHKTPYPAIDPRQPKLSQAGKTVLVTGGNGGIGLAIARNFITAGARRVIIVGREGQAIESSTIVDGRICDTSDIDATAALWDRLEGEGIVVDVVVMNAASFGDAKSLLEAGRDRVWQSYITNVQSHLDFAERLYKQKGQGAPGRKYLINISTVAIYMWTGVTPQIPSYGLTKNSGTALMQQIAKDVRPEELQIVSIHPGSVLSDTARAAGLNESSLSWDDENLAGQTVVWASTPEAEFLHGRFVLANWDIEELMTGSFRMRLTNDLNFLKVGVNGLSESTTSLQVQRTRLD</sequence>
<dbReference type="AlphaFoldDB" id="A0A9W9BC10"/>
<gene>
    <name evidence="2" type="ORF">T069G_10164</name>
</gene>
<dbReference type="GO" id="GO:0016616">
    <property type="term" value="F:oxidoreductase activity, acting on the CH-OH group of donors, NAD or NADP as acceptor"/>
    <property type="evidence" value="ECO:0007669"/>
    <property type="project" value="TreeGrafter"/>
</dbReference>
<dbReference type="SUPFAM" id="SSF51735">
    <property type="entry name" value="NAD(P)-binding Rossmann-fold domains"/>
    <property type="match status" value="1"/>
</dbReference>
<dbReference type="PRINTS" id="PR00081">
    <property type="entry name" value="GDHRDH"/>
</dbReference>
<dbReference type="Gene3D" id="3.40.50.720">
    <property type="entry name" value="NAD(P)-binding Rossmann-like Domain"/>
    <property type="match status" value="1"/>
</dbReference>
<evidence type="ECO:0000313" key="2">
    <source>
        <dbReference type="EMBL" id="KAJ4856796.1"/>
    </source>
</evidence>
<dbReference type="PANTHER" id="PTHR42760:SF122">
    <property type="entry name" value="NAD(P)-BINDING PROTEIN"/>
    <property type="match status" value="1"/>
</dbReference>
<dbReference type="GO" id="GO:0048038">
    <property type="term" value="F:quinone binding"/>
    <property type="evidence" value="ECO:0007669"/>
    <property type="project" value="TreeGrafter"/>
</dbReference>
<protein>
    <submittedName>
        <fullName evidence="2">Short chain dehydrogenase domain-containing protein</fullName>
    </submittedName>
</protein>
<evidence type="ECO:0000256" key="1">
    <source>
        <dbReference type="ARBA" id="ARBA00006484"/>
    </source>
</evidence>
<dbReference type="RefSeq" id="XP_056025852.1">
    <property type="nucleotide sequence ID" value="XM_056177374.1"/>
</dbReference>
<evidence type="ECO:0000313" key="3">
    <source>
        <dbReference type="Proteomes" id="UP001140511"/>
    </source>
</evidence>
<comment type="similarity">
    <text evidence="1">Belongs to the short-chain dehydrogenases/reductases (SDR) family.</text>
</comment>
<dbReference type="GeneID" id="80872062"/>
<dbReference type="EMBL" id="JAOPEN010000006">
    <property type="protein sequence ID" value="KAJ4856796.1"/>
    <property type="molecule type" value="Genomic_DNA"/>
</dbReference>
<dbReference type="Pfam" id="PF00106">
    <property type="entry name" value="adh_short"/>
    <property type="match status" value="1"/>
</dbReference>
<proteinExistence type="inferred from homology"/>
<name>A0A9W9BC10_9HYPO</name>
<dbReference type="InterPro" id="IPR002347">
    <property type="entry name" value="SDR_fam"/>
</dbReference>
<dbReference type="GO" id="GO:0006633">
    <property type="term" value="P:fatty acid biosynthetic process"/>
    <property type="evidence" value="ECO:0007669"/>
    <property type="project" value="TreeGrafter"/>
</dbReference>